<name>A0A4S8LSQ0_DENBC</name>
<protein>
    <submittedName>
        <fullName evidence="2">Uncharacterized protein</fullName>
    </submittedName>
</protein>
<dbReference type="EMBL" id="ML179293">
    <property type="protein sequence ID" value="THU91948.1"/>
    <property type="molecule type" value="Genomic_DNA"/>
</dbReference>
<dbReference type="OrthoDB" id="2507743at2759"/>
<reference evidence="2 3" key="1">
    <citation type="journal article" date="2019" name="Nat. Ecol. Evol.">
        <title>Megaphylogeny resolves global patterns of mushroom evolution.</title>
        <authorList>
            <person name="Varga T."/>
            <person name="Krizsan K."/>
            <person name="Foldi C."/>
            <person name="Dima B."/>
            <person name="Sanchez-Garcia M."/>
            <person name="Sanchez-Ramirez S."/>
            <person name="Szollosi G.J."/>
            <person name="Szarkandi J.G."/>
            <person name="Papp V."/>
            <person name="Albert L."/>
            <person name="Andreopoulos W."/>
            <person name="Angelini C."/>
            <person name="Antonin V."/>
            <person name="Barry K.W."/>
            <person name="Bougher N.L."/>
            <person name="Buchanan P."/>
            <person name="Buyck B."/>
            <person name="Bense V."/>
            <person name="Catcheside P."/>
            <person name="Chovatia M."/>
            <person name="Cooper J."/>
            <person name="Damon W."/>
            <person name="Desjardin D."/>
            <person name="Finy P."/>
            <person name="Geml J."/>
            <person name="Haridas S."/>
            <person name="Hughes K."/>
            <person name="Justo A."/>
            <person name="Karasinski D."/>
            <person name="Kautmanova I."/>
            <person name="Kiss B."/>
            <person name="Kocsube S."/>
            <person name="Kotiranta H."/>
            <person name="LaButti K.M."/>
            <person name="Lechner B.E."/>
            <person name="Liimatainen K."/>
            <person name="Lipzen A."/>
            <person name="Lukacs Z."/>
            <person name="Mihaltcheva S."/>
            <person name="Morgado L.N."/>
            <person name="Niskanen T."/>
            <person name="Noordeloos M.E."/>
            <person name="Ohm R.A."/>
            <person name="Ortiz-Santana B."/>
            <person name="Ovrebo C."/>
            <person name="Racz N."/>
            <person name="Riley R."/>
            <person name="Savchenko A."/>
            <person name="Shiryaev A."/>
            <person name="Soop K."/>
            <person name="Spirin V."/>
            <person name="Szebenyi C."/>
            <person name="Tomsovsky M."/>
            <person name="Tulloss R.E."/>
            <person name="Uehling J."/>
            <person name="Grigoriev I.V."/>
            <person name="Vagvolgyi C."/>
            <person name="Papp T."/>
            <person name="Martin F.M."/>
            <person name="Miettinen O."/>
            <person name="Hibbett D.S."/>
            <person name="Nagy L.G."/>
        </authorList>
    </citation>
    <scope>NUCLEOTIDE SEQUENCE [LARGE SCALE GENOMIC DNA]</scope>
    <source>
        <strain evidence="2 3">CBS 962.96</strain>
    </source>
</reference>
<gene>
    <name evidence="2" type="ORF">K435DRAFT_862946</name>
</gene>
<accession>A0A4S8LSQ0</accession>
<proteinExistence type="predicted"/>
<feature type="region of interest" description="Disordered" evidence="1">
    <location>
        <begin position="14"/>
        <end position="109"/>
    </location>
</feature>
<feature type="compositionally biased region" description="Polar residues" evidence="1">
    <location>
        <begin position="94"/>
        <end position="108"/>
    </location>
</feature>
<dbReference type="Proteomes" id="UP000297245">
    <property type="component" value="Unassembled WGS sequence"/>
</dbReference>
<keyword evidence="3" id="KW-1185">Reference proteome</keyword>
<evidence type="ECO:0000313" key="3">
    <source>
        <dbReference type="Proteomes" id="UP000297245"/>
    </source>
</evidence>
<evidence type="ECO:0000313" key="2">
    <source>
        <dbReference type="EMBL" id="THU91948.1"/>
    </source>
</evidence>
<sequence>MPFPFTFNFKVPGLSNPFSNPPLPDPGASSSFHSHSNHDDPNADILNIRSNDVHTYNNPTLPNRHLSSGLVGHRDERRTPSQSRKRGWEPSFAEPSQSMPTLASSNGYLDTPAKYREMAEAQQQQYIGNREQEYYDYERVKRLEPNGEYRAIGFGWGE</sequence>
<feature type="compositionally biased region" description="Polar residues" evidence="1">
    <location>
        <begin position="48"/>
        <end position="61"/>
    </location>
</feature>
<organism evidence="2 3">
    <name type="scientific">Dendrothele bispora (strain CBS 962.96)</name>
    <dbReference type="NCBI Taxonomy" id="1314807"/>
    <lineage>
        <taxon>Eukaryota</taxon>
        <taxon>Fungi</taxon>
        <taxon>Dikarya</taxon>
        <taxon>Basidiomycota</taxon>
        <taxon>Agaricomycotina</taxon>
        <taxon>Agaricomycetes</taxon>
        <taxon>Agaricomycetidae</taxon>
        <taxon>Agaricales</taxon>
        <taxon>Agaricales incertae sedis</taxon>
        <taxon>Dendrothele</taxon>
    </lineage>
</organism>
<evidence type="ECO:0000256" key="1">
    <source>
        <dbReference type="SAM" id="MobiDB-lite"/>
    </source>
</evidence>
<dbReference type="AlphaFoldDB" id="A0A4S8LSQ0"/>